<dbReference type="InterPro" id="IPR000109">
    <property type="entry name" value="POT_fam"/>
</dbReference>
<feature type="transmembrane region" description="Helical" evidence="8">
    <location>
        <begin position="380"/>
        <end position="400"/>
    </location>
</feature>
<feature type="transmembrane region" description="Helical" evidence="8">
    <location>
        <begin position="199"/>
        <end position="219"/>
    </location>
</feature>
<feature type="transmembrane region" description="Helical" evidence="8">
    <location>
        <begin position="351"/>
        <end position="368"/>
    </location>
</feature>
<feature type="transmembrane region" description="Helical" evidence="8">
    <location>
        <begin position="303"/>
        <end position="320"/>
    </location>
</feature>
<keyword evidence="5 8" id="KW-1133">Transmembrane helix</keyword>
<comment type="subcellular location">
    <subcellularLocation>
        <location evidence="1 7">Membrane</location>
        <topology evidence="1 7">Multi-pass membrane protein</topology>
    </subcellularLocation>
</comment>
<dbReference type="GO" id="GO:0016020">
    <property type="term" value="C:membrane"/>
    <property type="evidence" value="ECO:0007669"/>
    <property type="project" value="UniProtKB-SubCell"/>
</dbReference>
<keyword evidence="10" id="KW-1185">Reference proteome</keyword>
<evidence type="ECO:0000256" key="1">
    <source>
        <dbReference type="ARBA" id="ARBA00004141"/>
    </source>
</evidence>
<dbReference type="InterPro" id="IPR036259">
    <property type="entry name" value="MFS_trans_sf"/>
</dbReference>
<dbReference type="InterPro" id="IPR018456">
    <property type="entry name" value="PTR2_symporter_CS"/>
</dbReference>
<keyword evidence="6 8" id="KW-0472">Membrane</keyword>
<evidence type="ECO:0000313" key="9">
    <source>
        <dbReference type="EMBL" id="RMB12504.1"/>
    </source>
</evidence>
<dbReference type="CDD" id="cd17346">
    <property type="entry name" value="MFS_DtpA_like"/>
    <property type="match status" value="1"/>
</dbReference>
<name>A0A3M0CSC1_9PROT</name>
<accession>A0A3M0CSC1</accession>
<dbReference type="Pfam" id="PF00854">
    <property type="entry name" value="PTR2"/>
    <property type="match status" value="1"/>
</dbReference>
<evidence type="ECO:0000256" key="3">
    <source>
        <dbReference type="ARBA" id="ARBA00022692"/>
    </source>
</evidence>
<feature type="transmembrane region" description="Helical" evidence="8">
    <location>
        <begin position="96"/>
        <end position="113"/>
    </location>
</feature>
<dbReference type="Proteomes" id="UP000271227">
    <property type="component" value="Unassembled WGS sequence"/>
</dbReference>
<evidence type="ECO:0000256" key="4">
    <source>
        <dbReference type="ARBA" id="ARBA00022856"/>
    </source>
</evidence>
<dbReference type="GO" id="GO:0006857">
    <property type="term" value="P:oligopeptide transport"/>
    <property type="evidence" value="ECO:0007669"/>
    <property type="project" value="InterPro"/>
</dbReference>
<dbReference type="NCBIfam" id="TIGR00924">
    <property type="entry name" value="yjdL_sub1_fam"/>
    <property type="match status" value="1"/>
</dbReference>
<dbReference type="SUPFAM" id="SSF103473">
    <property type="entry name" value="MFS general substrate transporter"/>
    <property type="match status" value="1"/>
</dbReference>
<keyword evidence="4" id="KW-0571">Peptide transport</keyword>
<feature type="transmembrane region" description="Helical" evidence="8">
    <location>
        <begin position="66"/>
        <end position="87"/>
    </location>
</feature>
<feature type="transmembrane region" description="Helical" evidence="8">
    <location>
        <begin position="174"/>
        <end position="193"/>
    </location>
</feature>
<dbReference type="Gene3D" id="1.20.1250.20">
    <property type="entry name" value="MFS general substrate transporter like domains"/>
    <property type="match status" value="1"/>
</dbReference>
<evidence type="ECO:0000256" key="8">
    <source>
        <dbReference type="SAM" id="Phobius"/>
    </source>
</evidence>
<keyword evidence="7" id="KW-0813">Transport</keyword>
<dbReference type="AlphaFoldDB" id="A0A3M0CSC1"/>
<dbReference type="PROSITE" id="PS01022">
    <property type="entry name" value="PTR2_1"/>
    <property type="match status" value="1"/>
</dbReference>
<dbReference type="FunCoup" id="A0A3M0CSC1">
    <property type="interactions" value="146"/>
</dbReference>
<dbReference type="GO" id="GO:1904680">
    <property type="term" value="F:peptide transmembrane transporter activity"/>
    <property type="evidence" value="ECO:0007669"/>
    <property type="project" value="InterPro"/>
</dbReference>
<keyword evidence="4" id="KW-0653">Protein transport</keyword>
<comment type="similarity">
    <text evidence="2 7">Belongs to the major facilitator superfamily. Proton-dependent oligopeptide transporter (POT/PTR) (TC 2.A.17) family.</text>
</comment>
<feature type="transmembrane region" description="Helical" evidence="8">
    <location>
        <begin position="412"/>
        <end position="434"/>
    </location>
</feature>
<keyword evidence="3 7" id="KW-0812">Transmembrane</keyword>
<evidence type="ECO:0000256" key="5">
    <source>
        <dbReference type="ARBA" id="ARBA00022989"/>
    </source>
</evidence>
<proteinExistence type="inferred from homology"/>
<evidence type="ECO:0000256" key="7">
    <source>
        <dbReference type="RuleBase" id="RU003755"/>
    </source>
</evidence>
<organism evidence="9 10">
    <name type="scientific">Eilatimonas milleporae</name>
    <dbReference type="NCBI Taxonomy" id="911205"/>
    <lineage>
        <taxon>Bacteria</taxon>
        <taxon>Pseudomonadati</taxon>
        <taxon>Pseudomonadota</taxon>
        <taxon>Alphaproteobacteria</taxon>
        <taxon>Kordiimonadales</taxon>
        <taxon>Kordiimonadaceae</taxon>
        <taxon>Eilatimonas</taxon>
    </lineage>
</organism>
<dbReference type="InParanoid" id="A0A3M0CSC1"/>
<protein>
    <submittedName>
        <fullName evidence="9">POT family proton-dependent oligopeptide transporter</fullName>
    </submittedName>
</protein>
<feature type="transmembrane region" description="Helical" evidence="8">
    <location>
        <begin position="249"/>
        <end position="266"/>
    </location>
</feature>
<dbReference type="InterPro" id="IPR005279">
    <property type="entry name" value="Dipep/tripep_permease"/>
</dbReference>
<evidence type="ECO:0000313" key="10">
    <source>
        <dbReference type="Proteomes" id="UP000271227"/>
    </source>
</evidence>
<comment type="caution">
    <text evidence="9">The sequence shown here is derived from an EMBL/GenBank/DDBJ whole genome shotgun (WGS) entry which is preliminary data.</text>
</comment>
<dbReference type="OrthoDB" id="9772725at2"/>
<dbReference type="PROSITE" id="PS01023">
    <property type="entry name" value="PTR2_2"/>
    <property type="match status" value="1"/>
</dbReference>
<dbReference type="PANTHER" id="PTHR11654">
    <property type="entry name" value="OLIGOPEPTIDE TRANSPORTER-RELATED"/>
    <property type="match status" value="1"/>
</dbReference>
<evidence type="ECO:0000256" key="6">
    <source>
        <dbReference type="ARBA" id="ARBA00023136"/>
    </source>
</evidence>
<dbReference type="RefSeq" id="WP_121937668.1">
    <property type="nucleotide sequence ID" value="NZ_REFR01000009.1"/>
</dbReference>
<evidence type="ECO:0000256" key="2">
    <source>
        <dbReference type="ARBA" id="ARBA00005982"/>
    </source>
</evidence>
<sequence>MSDTIAGGTRPEAHAGSQEREFLGHPIGLGVLFLTEMWERFSFYGMRALLVLYLTKHFLFSAEGANLIYGAYLGLVYVLPVIGGALADRYLGSRKAVVYGGLLLVAGHISLAFEGPPAIVDGNAVVRSDLHLSIFFLSLALIITGVGFLKANISTIVGSLYGEKDPRRDGGFTIFYMGINVGSLLSIVGVGYVGEVYGWGYGFGMAGIGMLLGLLIFLWGQPLLEGRADPPDPAVLKEKILGGLITREWGIYAFGLVLVLFSWGLMQYQTLIGYVFYGSAALILVVILTYGFTKCTPQERDRVIVAVILMIFMVVFWMLFEQQGSSLTLLADQQFEKSLFGIPMQASQVQSLNPFFIIVLAPVLSWAWQSMSRRNLEPSTPAKFALSLLVIGLGYLFFSFGLTVDEGTNKSMLWMVMIYFMLTMAELLISPVGLSMITKLSTQRIVGMMMGTFFLYIALGNYLSGVLASLTGGGGHGVADSDKLDIPGTVALFSNVGWLSVVIGVGLLVLTPWLRRRMHGIH</sequence>
<dbReference type="EMBL" id="REFR01000009">
    <property type="protein sequence ID" value="RMB12504.1"/>
    <property type="molecule type" value="Genomic_DNA"/>
</dbReference>
<gene>
    <name evidence="9" type="ORF">BXY39_1002</name>
</gene>
<feature type="transmembrane region" description="Helical" evidence="8">
    <location>
        <begin position="490"/>
        <end position="514"/>
    </location>
</feature>
<feature type="transmembrane region" description="Helical" evidence="8">
    <location>
        <begin position="133"/>
        <end position="153"/>
    </location>
</feature>
<feature type="transmembrane region" description="Helical" evidence="8">
    <location>
        <begin position="446"/>
        <end position="470"/>
    </location>
</feature>
<reference evidence="9 10" key="1">
    <citation type="submission" date="2018-10" db="EMBL/GenBank/DDBJ databases">
        <title>Genomic Encyclopedia of Archaeal and Bacterial Type Strains, Phase II (KMG-II): from individual species to whole genera.</title>
        <authorList>
            <person name="Goeker M."/>
        </authorList>
    </citation>
    <scope>NUCLEOTIDE SEQUENCE [LARGE SCALE GENOMIC DNA]</scope>
    <source>
        <strain evidence="9 10">DSM 25217</strain>
    </source>
</reference>
<feature type="transmembrane region" description="Helical" evidence="8">
    <location>
        <begin position="272"/>
        <end position="291"/>
    </location>
</feature>